<evidence type="ECO:0000256" key="2">
    <source>
        <dbReference type="SAM" id="MobiDB-lite"/>
    </source>
</evidence>
<dbReference type="Proteomes" id="UP000027586">
    <property type="component" value="Unassembled WGS sequence"/>
</dbReference>
<feature type="compositionally biased region" description="Basic and acidic residues" evidence="2">
    <location>
        <begin position="35"/>
        <end position="47"/>
    </location>
</feature>
<evidence type="ECO:0000313" key="4">
    <source>
        <dbReference type="Proteomes" id="UP000027586"/>
    </source>
</evidence>
<dbReference type="Gene3D" id="1.20.5.500">
    <property type="entry name" value="Single helix bin"/>
    <property type="match status" value="1"/>
</dbReference>
<dbReference type="EMBL" id="CBTN010000056">
    <property type="protein sequence ID" value="CDH58371.1"/>
    <property type="molecule type" value="Genomic_DNA"/>
</dbReference>
<dbReference type="VEuPathDB" id="FungiDB:LCOR_09234.1"/>
<feature type="region of interest" description="Disordered" evidence="2">
    <location>
        <begin position="24"/>
        <end position="47"/>
    </location>
</feature>
<comment type="caution">
    <text evidence="3">The sequence shown here is derived from an EMBL/GenBank/DDBJ whole genome shotgun (WGS) entry which is preliminary data.</text>
</comment>
<reference evidence="3" key="1">
    <citation type="submission" date="2013-08" db="EMBL/GenBank/DDBJ databases">
        <title>Gene expansion shapes genome architecture in the human pathogen Lichtheimia corymbifera: an evolutionary genomics analysis in the ancient terrestrial Mucorales (Mucoromycotina).</title>
        <authorList>
            <person name="Schwartze V.U."/>
            <person name="Winter S."/>
            <person name="Shelest E."/>
            <person name="Marcet-Houben M."/>
            <person name="Horn F."/>
            <person name="Wehner S."/>
            <person name="Hoffmann K."/>
            <person name="Riege K."/>
            <person name="Sammeth M."/>
            <person name="Nowrousian M."/>
            <person name="Valiante V."/>
            <person name="Linde J."/>
            <person name="Jacobsen I.D."/>
            <person name="Marz M."/>
            <person name="Brakhage A.A."/>
            <person name="Gabaldon T."/>
            <person name="Bocker S."/>
            <person name="Voigt K."/>
        </authorList>
    </citation>
    <scope>NUCLEOTIDE SEQUENCE [LARGE SCALE GENOMIC DNA]</scope>
    <source>
        <strain evidence="3">FSU 9682</strain>
    </source>
</reference>
<sequence>MLSRQVASSARTMSSQRFFSTASIAASEGKGQPLSEKEKAHENQWAQKHDAEKLQALRKALEDQEKVTQKLKQDLEDLEKGKSS</sequence>
<proteinExistence type="predicted"/>
<evidence type="ECO:0008006" key="5">
    <source>
        <dbReference type="Google" id="ProtNLM"/>
    </source>
</evidence>
<evidence type="ECO:0000313" key="3">
    <source>
        <dbReference type="EMBL" id="CDH58371.1"/>
    </source>
</evidence>
<keyword evidence="4" id="KW-1185">Reference proteome</keyword>
<name>A0A068SAS2_9FUNG</name>
<protein>
    <recommendedName>
        <fullName evidence="5">Mitochondrial atpase inhibitor</fullName>
    </recommendedName>
</protein>
<accession>A0A068SAS2</accession>
<feature type="coiled-coil region" evidence="1">
    <location>
        <begin position="51"/>
        <end position="81"/>
    </location>
</feature>
<organism evidence="3 4">
    <name type="scientific">Lichtheimia corymbifera JMRC:FSU:9682</name>
    <dbReference type="NCBI Taxonomy" id="1263082"/>
    <lineage>
        <taxon>Eukaryota</taxon>
        <taxon>Fungi</taxon>
        <taxon>Fungi incertae sedis</taxon>
        <taxon>Mucoromycota</taxon>
        <taxon>Mucoromycotina</taxon>
        <taxon>Mucoromycetes</taxon>
        <taxon>Mucorales</taxon>
        <taxon>Lichtheimiaceae</taxon>
        <taxon>Lichtheimia</taxon>
    </lineage>
</organism>
<gene>
    <name evidence="3" type="ORF">LCOR_09234.1</name>
</gene>
<dbReference type="AlphaFoldDB" id="A0A068SAS2"/>
<dbReference type="OrthoDB" id="5532350at2759"/>
<keyword evidence="1" id="KW-0175">Coiled coil</keyword>
<evidence type="ECO:0000256" key="1">
    <source>
        <dbReference type="SAM" id="Coils"/>
    </source>
</evidence>